<gene>
    <name evidence="4" type="ORF">E4L95_10940</name>
</gene>
<feature type="domain" description="SCP" evidence="3">
    <location>
        <begin position="50"/>
        <end position="171"/>
    </location>
</feature>
<protein>
    <recommendedName>
        <fullName evidence="3">SCP domain-containing protein</fullName>
    </recommendedName>
</protein>
<dbReference type="Gene3D" id="3.40.33.10">
    <property type="entry name" value="CAP"/>
    <property type="match status" value="1"/>
</dbReference>
<dbReference type="EMBL" id="SRPG01000092">
    <property type="protein sequence ID" value="TGN60113.1"/>
    <property type="molecule type" value="Genomic_DNA"/>
</dbReference>
<sequence length="460" mass="48340">MVERNLVALHEHKSRLEQPEHESRVAVSRRSFRGDTRMSLATADERYFVSLVNQTRADLGLAPLRIARSLNESADAHSRWMLDADVFSHSGARGSSASARIEQAGFPMYGQSWGTAENLAYVGISGGGDLRDEVRQLHRNLMDSSSHYENIVSSRMEYIGIGLEVGNFQGHTVLMATQNFGRTTGQPALDTGLFPVTVEPALVADVDSRGDWLAEVFDGAVRQSSAGGRAVEGTAGADDFRLGAASDLAQGGAGDDWMAGDAGHDTLYGGAGHDRLIGGLGFDLLVGGNGNDTLDGQRGDDRLVGGNGHDLLRGGAGNDTMTGGAGHDTLLGGLGNDRMDGGAGFDYLHGGPGSDTLRGGAGNDTLIGARGNDLLVGGSGRDTFVFHEGDGADRIADYQLGIDRLLIDDALMSRSVAEFYGDVIRETSSGVVLLFGGGDRIAIDGRGLTAEDIADDIFLI</sequence>
<dbReference type="Gene3D" id="2.150.10.10">
    <property type="entry name" value="Serralysin-like metalloprotease, C-terminal"/>
    <property type="match status" value="2"/>
</dbReference>
<dbReference type="SUPFAM" id="SSF51120">
    <property type="entry name" value="beta-Roll"/>
    <property type="match status" value="2"/>
</dbReference>
<evidence type="ECO:0000313" key="5">
    <source>
        <dbReference type="Proteomes" id="UP000297972"/>
    </source>
</evidence>
<dbReference type="InterPro" id="IPR018511">
    <property type="entry name" value="Hemolysin-typ_Ca-bd_CS"/>
</dbReference>
<accession>A0A4Z1CLI8</accession>
<dbReference type="GO" id="GO:0005576">
    <property type="term" value="C:extracellular region"/>
    <property type="evidence" value="ECO:0007669"/>
    <property type="project" value="UniProtKB-SubCell"/>
</dbReference>
<dbReference type="CDD" id="cd05379">
    <property type="entry name" value="CAP_bacterial"/>
    <property type="match status" value="1"/>
</dbReference>
<name>A0A4Z1CLI8_9RHOB</name>
<evidence type="ECO:0000256" key="1">
    <source>
        <dbReference type="ARBA" id="ARBA00004613"/>
    </source>
</evidence>
<proteinExistence type="predicted"/>
<evidence type="ECO:0000313" key="4">
    <source>
        <dbReference type="EMBL" id="TGN60113.1"/>
    </source>
</evidence>
<dbReference type="InterPro" id="IPR014044">
    <property type="entry name" value="CAP_dom"/>
</dbReference>
<keyword evidence="2" id="KW-0964">Secreted</keyword>
<dbReference type="InterPro" id="IPR001343">
    <property type="entry name" value="Hemolysn_Ca-bd"/>
</dbReference>
<dbReference type="Pfam" id="PF00353">
    <property type="entry name" value="HemolysinCabind"/>
    <property type="match status" value="3"/>
</dbReference>
<dbReference type="PANTHER" id="PTHR38340:SF1">
    <property type="entry name" value="S-LAYER PROTEIN"/>
    <property type="match status" value="1"/>
</dbReference>
<reference evidence="4 5" key="1">
    <citation type="submission" date="2019-03" db="EMBL/GenBank/DDBJ databases">
        <authorList>
            <person name="Li J."/>
        </authorList>
    </citation>
    <scope>NUCLEOTIDE SEQUENCE [LARGE SCALE GENOMIC DNA]</scope>
    <source>
        <strain evidence="4 5">3058</strain>
    </source>
</reference>
<evidence type="ECO:0000259" key="3">
    <source>
        <dbReference type="Pfam" id="PF00188"/>
    </source>
</evidence>
<organism evidence="4 5">
    <name type="scientific">Paracoccus liaowanqingii</name>
    <dbReference type="NCBI Taxonomy" id="2560053"/>
    <lineage>
        <taxon>Bacteria</taxon>
        <taxon>Pseudomonadati</taxon>
        <taxon>Pseudomonadota</taxon>
        <taxon>Alphaproteobacteria</taxon>
        <taxon>Rhodobacterales</taxon>
        <taxon>Paracoccaceae</taxon>
        <taxon>Paracoccus</taxon>
    </lineage>
</organism>
<dbReference type="InterPro" id="IPR011049">
    <property type="entry name" value="Serralysin-like_metalloprot_C"/>
</dbReference>
<dbReference type="OrthoDB" id="419320at2"/>
<dbReference type="AlphaFoldDB" id="A0A4Z1CLI8"/>
<keyword evidence="5" id="KW-1185">Reference proteome</keyword>
<dbReference type="SUPFAM" id="SSF55797">
    <property type="entry name" value="PR-1-like"/>
    <property type="match status" value="1"/>
</dbReference>
<comment type="subcellular location">
    <subcellularLocation>
        <location evidence="1">Secreted</location>
    </subcellularLocation>
</comment>
<dbReference type="InterPro" id="IPR050557">
    <property type="entry name" value="RTX_toxin/Mannuronan_C5-epim"/>
</dbReference>
<evidence type="ECO:0000256" key="2">
    <source>
        <dbReference type="ARBA" id="ARBA00022525"/>
    </source>
</evidence>
<dbReference type="PANTHER" id="PTHR38340">
    <property type="entry name" value="S-LAYER PROTEIN"/>
    <property type="match status" value="1"/>
</dbReference>
<dbReference type="InterPro" id="IPR035940">
    <property type="entry name" value="CAP_sf"/>
</dbReference>
<dbReference type="PRINTS" id="PR00313">
    <property type="entry name" value="CABNDNGRPT"/>
</dbReference>
<dbReference type="GO" id="GO:0005509">
    <property type="term" value="F:calcium ion binding"/>
    <property type="evidence" value="ECO:0007669"/>
    <property type="project" value="InterPro"/>
</dbReference>
<dbReference type="PROSITE" id="PS00330">
    <property type="entry name" value="HEMOLYSIN_CALCIUM"/>
    <property type="match status" value="4"/>
</dbReference>
<comment type="caution">
    <text evidence="4">The sequence shown here is derived from an EMBL/GenBank/DDBJ whole genome shotgun (WGS) entry which is preliminary data.</text>
</comment>
<dbReference type="Proteomes" id="UP000297972">
    <property type="component" value="Unassembled WGS sequence"/>
</dbReference>
<dbReference type="Pfam" id="PF00188">
    <property type="entry name" value="CAP"/>
    <property type="match status" value="1"/>
</dbReference>